<gene>
    <name evidence="2" type="ORF">HNR06_002504</name>
</gene>
<name>A0A7Y9XDS5_9ACTN</name>
<sequence>MHKQPQNIAAPATSESPGADTPPSARAPGRARGSGGEPGPATVARFVSTWDTGAWMFALAV</sequence>
<feature type="region of interest" description="Disordered" evidence="1">
    <location>
        <begin position="1"/>
        <end position="43"/>
    </location>
</feature>
<dbReference type="EMBL" id="JACCHL010000001">
    <property type="protein sequence ID" value="NYH52915.1"/>
    <property type="molecule type" value="Genomic_DNA"/>
</dbReference>
<evidence type="ECO:0000313" key="2">
    <source>
        <dbReference type="EMBL" id="NYH52915.1"/>
    </source>
</evidence>
<accession>A0A7Y9XDS5</accession>
<dbReference type="Proteomes" id="UP000584931">
    <property type="component" value="Unassembled WGS sequence"/>
</dbReference>
<organism evidence="2 3">
    <name type="scientific">Nocardiopsis sinuspersici</name>
    <dbReference type="NCBI Taxonomy" id="501010"/>
    <lineage>
        <taxon>Bacteria</taxon>
        <taxon>Bacillati</taxon>
        <taxon>Actinomycetota</taxon>
        <taxon>Actinomycetes</taxon>
        <taxon>Streptosporangiales</taxon>
        <taxon>Nocardiopsidaceae</taxon>
        <taxon>Nocardiopsis</taxon>
    </lineage>
</organism>
<evidence type="ECO:0000313" key="3">
    <source>
        <dbReference type="Proteomes" id="UP000584931"/>
    </source>
</evidence>
<evidence type="ECO:0000256" key="1">
    <source>
        <dbReference type="SAM" id="MobiDB-lite"/>
    </source>
</evidence>
<comment type="caution">
    <text evidence="2">The sequence shown here is derived from an EMBL/GenBank/DDBJ whole genome shotgun (WGS) entry which is preliminary data.</text>
</comment>
<dbReference type="AlphaFoldDB" id="A0A7Y9XDS5"/>
<reference evidence="2 3" key="1">
    <citation type="submission" date="2020-07" db="EMBL/GenBank/DDBJ databases">
        <title>Sequencing the genomes of 1000 actinobacteria strains.</title>
        <authorList>
            <person name="Klenk H.-P."/>
        </authorList>
    </citation>
    <scope>NUCLEOTIDE SEQUENCE [LARGE SCALE GENOMIC DNA]</scope>
    <source>
        <strain evidence="2 3">DSM 45278</strain>
    </source>
</reference>
<protein>
    <submittedName>
        <fullName evidence="2">Uncharacterized protein</fullName>
    </submittedName>
</protein>
<proteinExistence type="predicted"/>
<feature type="compositionally biased region" description="Low complexity" evidence="1">
    <location>
        <begin position="22"/>
        <end position="31"/>
    </location>
</feature>